<dbReference type="EMBL" id="CP126651">
    <property type="protein sequence ID" value="WJZ85598.1"/>
    <property type="molecule type" value="Genomic_DNA"/>
</dbReference>
<name>A0ABY9BSR6_VITVI</name>
<dbReference type="Proteomes" id="UP001227230">
    <property type="component" value="Chromosome 4"/>
</dbReference>
<evidence type="ECO:0000313" key="2">
    <source>
        <dbReference type="Proteomes" id="UP001227230"/>
    </source>
</evidence>
<proteinExistence type="predicted"/>
<gene>
    <name evidence="1" type="ORF">VitviT2T_005123</name>
</gene>
<protein>
    <submittedName>
        <fullName evidence="1">Uncharacterized protein</fullName>
    </submittedName>
</protein>
<sequence>MIQLVMCLIHWNEESIDFNGCPSPWKGIVGNGANVARVFFDHQGLDFIDPLFECLRAELLPVPVLSPDLLPRVGCAESSVGVSTPEKREILIDINDRFPRDFLSDIFSKVVHLSDSPDISKPRKDGNGLSYVENCEPKHRSYFQKLAQGRFVQDDVSLINQDHLGSSSVLIKVEEEVSDPIMAR</sequence>
<organism evidence="1 2">
    <name type="scientific">Vitis vinifera</name>
    <name type="common">Grape</name>
    <dbReference type="NCBI Taxonomy" id="29760"/>
    <lineage>
        <taxon>Eukaryota</taxon>
        <taxon>Viridiplantae</taxon>
        <taxon>Streptophyta</taxon>
        <taxon>Embryophyta</taxon>
        <taxon>Tracheophyta</taxon>
        <taxon>Spermatophyta</taxon>
        <taxon>Magnoliopsida</taxon>
        <taxon>eudicotyledons</taxon>
        <taxon>Gunneridae</taxon>
        <taxon>Pentapetalae</taxon>
        <taxon>rosids</taxon>
        <taxon>Vitales</taxon>
        <taxon>Vitaceae</taxon>
        <taxon>Viteae</taxon>
        <taxon>Vitis</taxon>
    </lineage>
</organism>
<evidence type="ECO:0000313" key="1">
    <source>
        <dbReference type="EMBL" id="WJZ85598.1"/>
    </source>
</evidence>
<keyword evidence="2" id="KW-1185">Reference proteome</keyword>
<reference evidence="1 2" key="1">
    <citation type="journal article" date="2023" name="Hortic Res">
        <title>The complete reference genome for grapevine (Vitis vinifera L.) genetics and breeding.</title>
        <authorList>
            <person name="Shi X."/>
            <person name="Cao S."/>
            <person name="Wang X."/>
            <person name="Huang S."/>
            <person name="Wang Y."/>
            <person name="Liu Z."/>
            <person name="Liu W."/>
            <person name="Leng X."/>
            <person name="Peng Y."/>
            <person name="Wang N."/>
            <person name="Wang Y."/>
            <person name="Ma Z."/>
            <person name="Xu X."/>
            <person name="Zhang F."/>
            <person name="Xue H."/>
            <person name="Zhong H."/>
            <person name="Wang Y."/>
            <person name="Zhang K."/>
            <person name="Velt A."/>
            <person name="Avia K."/>
            <person name="Holtgrawe D."/>
            <person name="Grimplet J."/>
            <person name="Matus J.T."/>
            <person name="Ware D."/>
            <person name="Wu X."/>
            <person name="Wang H."/>
            <person name="Liu C."/>
            <person name="Fang Y."/>
            <person name="Rustenholz C."/>
            <person name="Cheng Z."/>
            <person name="Xiao H."/>
            <person name="Zhou Y."/>
        </authorList>
    </citation>
    <scope>NUCLEOTIDE SEQUENCE [LARGE SCALE GENOMIC DNA]</scope>
    <source>
        <strain evidence="2">cv. Pinot noir / PN40024</strain>
        <tissue evidence="1">Leaf</tissue>
    </source>
</reference>
<accession>A0ABY9BSR6</accession>